<dbReference type="SUPFAM" id="SSF51735">
    <property type="entry name" value="NAD(P)-binding Rossmann-fold domains"/>
    <property type="match status" value="1"/>
</dbReference>
<dbReference type="PANTHER" id="PTHR10996:SF257">
    <property type="entry name" value="GLYOXYLATE REDUCTASE 1"/>
    <property type="match status" value="1"/>
</dbReference>
<evidence type="ECO:0000259" key="3">
    <source>
        <dbReference type="Pfam" id="PF02826"/>
    </source>
</evidence>
<dbReference type="GeneID" id="92087282"/>
<dbReference type="CDD" id="cd12168">
    <property type="entry name" value="Mand_dh_like"/>
    <property type="match status" value="1"/>
</dbReference>
<reference evidence="4 5" key="1">
    <citation type="submission" date="2023-01" db="EMBL/GenBank/DDBJ databases">
        <title>Analysis of 21 Apiospora genomes using comparative genomics revels a genus with tremendous synthesis potential of carbohydrate active enzymes and secondary metabolites.</title>
        <authorList>
            <person name="Sorensen T."/>
        </authorList>
    </citation>
    <scope>NUCLEOTIDE SEQUENCE [LARGE SCALE GENOMIC DNA]</scope>
    <source>
        <strain evidence="4 5">CBS 135458</strain>
    </source>
</reference>
<protein>
    <submittedName>
        <fullName evidence="4">Glyoxylate reductase</fullName>
    </submittedName>
</protein>
<dbReference type="Gene3D" id="3.40.50.720">
    <property type="entry name" value="NAD(P)-binding Rossmann-like Domain"/>
    <property type="match status" value="3"/>
</dbReference>
<dbReference type="Pfam" id="PF02826">
    <property type="entry name" value="2-Hacid_dh_C"/>
    <property type="match status" value="1"/>
</dbReference>
<comment type="caution">
    <text evidence="4">The sequence shown here is derived from an EMBL/GenBank/DDBJ whole genome shotgun (WGS) entry which is preliminary data.</text>
</comment>
<dbReference type="InterPro" id="IPR050223">
    <property type="entry name" value="D-isomer_2-hydroxyacid_DH"/>
</dbReference>
<accession>A0ABR1W678</accession>
<gene>
    <name evidence="4" type="ORF">PG994_002810</name>
</gene>
<proteinExistence type="inferred from homology"/>
<evidence type="ECO:0000313" key="5">
    <source>
        <dbReference type="Proteomes" id="UP001480595"/>
    </source>
</evidence>
<dbReference type="RefSeq" id="XP_066720074.1">
    <property type="nucleotide sequence ID" value="XM_066854219.1"/>
</dbReference>
<dbReference type="InterPro" id="IPR029752">
    <property type="entry name" value="D-isomer_DH_CS1"/>
</dbReference>
<evidence type="ECO:0000256" key="1">
    <source>
        <dbReference type="ARBA" id="ARBA00005854"/>
    </source>
</evidence>
<evidence type="ECO:0000256" key="2">
    <source>
        <dbReference type="ARBA" id="ARBA00023002"/>
    </source>
</evidence>
<dbReference type="PROSITE" id="PS00065">
    <property type="entry name" value="D_2_HYDROXYACID_DH_1"/>
    <property type="match status" value="1"/>
</dbReference>
<dbReference type="InterPro" id="IPR036291">
    <property type="entry name" value="NAD(P)-bd_dom_sf"/>
</dbReference>
<dbReference type="Proteomes" id="UP001480595">
    <property type="component" value="Unassembled WGS sequence"/>
</dbReference>
<dbReference type="PROSITE" id="PS00670">
    <property type="entry name" value="D_2_HYDROXYACID_DH_2"/>
    <property type="match status" value="1"/>
</dbReference>
<dbReference type="InterPro" id="IPR029753">
    <property type="entry name" value="D-isomer_DH_CS"/>
</dbReference>
<dbReference type="InterPro" id="IPR006140">
    <property type="entry name" value="D-isomer_DH_NAD-bd"/>
</dbReference>
<feature type="domain" description="D-isomer specific 2-hydroxyacid dehydrogenase NAD-binding" evidence="3">
    <location>
        <begin position="92"/>
        <end position="274"/>
    </location>
</feature>
<evidence type="ECO:0000313" key="4">
    <source>
        <dbReference type="EMBL" id="KAK8079003.1"/>
    </source>
</evidence>
<comment type="similarity">
    <text evidence="1">Belongs to the D-isomer specific 2-hydroxyacid dehydrogenase family.</text>
</comment>
<name>A0ABR1W678_9PEZI</name>
<organism evidence="4 5">
    <name type="scientific">Apiospora phragmitis</name>
    <dbReference type="NCBI Taxonomy" id="2905665"/>
    <lineage>
        <taxon>Eukaryota</taxon>
        <taxon>Fungi</taxon>
        <taxon>Dikarya</taxon>
        <taxon>Ascomycota</taxon>
        <taxon>Pezizomycotina</taxon>
        <taxon>Sordariomycetes</taxon>
        <taxon>Xylariomycetidae</taxon>
        <taxon>Amphisphaeriales</taxon>
        <taxon>Apiosporaceae</taxon>
        <taxon>Apiospora</taxon>
    </lineage>
</organism>
<keyword evidence="5" id="KW-1185">Reference proteome</keyword>
<sequence length="313" mass="33148">MSRPQVLLLGEVKHAHETWSVIAQQADVVVPQSTDRAGFLEECRAGALDGVVAAYRTFGSTGTTGRLDATAVALLPAHTPHAVDDATADLGIWLMLGALRNLAPGLGSLRAGRWRDGDGGNPPGKGHDPRGKTLGILGMGGIGRNMARKAALAFGMRVVYHNRTRLAAEDEREAGEATYVGFEELLRESDVLSLNLPLNPSTTHLISHPQLAQTKPGVVLVNTARGAVVDEAALAAFLDRGHVAAVGLDVYEHEPEVHPALLRNPRALLVPHMGTWTVETERAMEEATMANVRSALAGTGLTSGVPEQRGLAF</sequence>
<dbReference type="SUPFAM" id="SSF52283">
    <property type="entry name" value="Formate/glycerate dehydrogenase catalytic domain-like"/>
    <property type="match status" value="1"/>
</dbReference>
<dbReference type="PANTHER" id="PTHR10996">
    <property type="entry name" value="2-HYDROXYACID DEHYDROGENASE-RELATED"/>
    <property type="match status" value="1"/>
</dbReference>
<keyword evidence="2" id="KW-0560">Oxidoreductase</keyword>
<dbReference type="PROSITE" id="PS00671">
    <property type="entry name" value="D_2_HYDROXYACID_DH_3"/>
    <property type="match status" value="1"/>
</dbReference>
<dbReference type="EMBL" id="JAQQWL010000003">
    <property type="protein sequence ID" value="KAK8079003.1"/>
    <property type="molecule type" value="Genomic_DNA"/>
</dbReference>